<dbReference type="EMBL" id="JALNTZ010003370">
    <property type="protein sequence ID" value="KAJ3616504.1"/>
    <property type="molecule type" value="Genomic_DNA"/>
</dbReference>
<evidence type="ECO:0000313" key="2">
    <source>
        <dbReference type="Proteomes" id="UP001168821"/>
    </source>
</evidence>
<protein>
    <submittedName>
        <fullName evidence="1">Uncharacterized protein</fullName>
    </submittedName>
</protein>
<proteinExistence type="predicted"/>
<dbReference type="Proteomes" id="UP001168821">
    <property type="component" value="Unassembled WGS sequence"/>
</dbReference>
<name>A0AA38M096_9CUCU</name>
<evidence type="ECO:0000313" key="1">
    <source>
        <dbReference type="EMBL" id="KAJ3616504.1"/>
    </source>
</evidence>
<organism evidence="1 2">
    <name type="scientific">Zophobas morio</name>
    <dbReference type="NCBI Taxonomy" id="2755281"/>
    <lineage>
        <taxon>Eukaryota</taxon>
        <taxon>Metazoa</taxon>
        <taxon>Ecdysozoa</taxon>
        <taxon>Arthropoda</taxon>
        <taxon>Hexapoda</taxon>
        <taxon>Insecta</taxon>
        <taxon>Pterygota</taxon>
        <taxon>Neoptera</taxon>
        <taxon>Endopterygota</taxon>
        <taxon>Coleoptera</taxon>
        <taxon>Polyphaga</taxon>
        <taxon>Cucujiformia</taxon>
        <taxon>Tenebrionidae</taxon>
        <taxon>Zophobas</taxon>
    </lineage>
</organism>
<sequence>MTEKQAVDLGKFIDSIPEKDSMVLFEELIAAISLYFGTVEFSEIIESVYDELTEKGVGIEEIAKEVKKQAPTGEDIFADLAKQLTEEDDA</sequence>
<accession>A0AA38M096</accession>
<keyword evidence="2" id="KW-1185">Reference proteome</keyword>
<comment type="caution">
    <text evidence="1">The sequence shown here is derived from an EMBL/GenBank/DDBJ whole genome shotgun (WGS) entry which is preliminary data.</text>
</comment>
<gene>
    <name evidence="1" type="ORF">Zmor_011868</name>
</gene>
<reference evidence="1" key="1">
    <citation type="journal article" date="2023" name="G3 (Bethesda)">
        <title>Whole genome assemblies of Zophobas morio and Tenebrio molitor.</title>
        <authorList>
            <person name="Kaur S."/>
            <person name="Stinson S.A."/>
            <person name="diCenzo G.C."/>
        </authorList>
    </citation>
    <scope>NUCLEOTIDE SEQUENCE</scope>
    <source>
        <strain evidence="1">QUZm001</strain>
    </source>
</reference>
<dbReference type="AlphaFoldDB" id="A0AA38M096"/>